<dbReference type="InterPro" id="IPR002347">
    <property type="entry name" value="SDR_fam"/>
</dbReference>
<accession>I4AKH4</accession>
<evidence type="ECO:0000256" key="2">
    <source>
        <dbReference type="ARBA" id="ARBA00022490"/>
    </source>
</evidence>
<keyword evidence="4" id="KW-0560">Oxidoreductase</keyword>
<evidence type="ECO:0000313" key="5">
    <source>
        <dbReference type="EMBL" id="AFM04459.1"/>
    </source>
</evidence>
<name>I4AKH4_BERLS</name>
<evidence type="ECO:0000256" key="3">
    <source>
        <dbReference type="ARBA" id="ARBA00022857"/>
    </source>
</evidence>
<protein>
    <recommendedName>
        <fullName evidence="7">Benzil reductase ((S)-benzoin forming)</fullName>
    </recommendedName>
</protein>
<keyword evidence="6" id="KW-1185">Reference proteome</keyword>
<dbReference type="GO" id="GO:0005737">
    <property type="term" value="C:cytoplasm"/>
    <property type="evidence" value="ECO:0007669"/>
    <property type="project" value="UniProtKB-SubCell"/>
</dbReference>
<dbReference type="STRING" id="880071.Fleli_2076"/>
<dbReference type="EMBL" id="CP003345">
    <property type="protein sequence ID" value="AFM04459.1"/>
    <property type="molecule type" value="Genomic_DNA"/>
</dbReference>
<dbReference type="Proteomes" id="UP000006054">
    <property type="component" value="Chromosome"/>
</dbReference>
<dbReference type="InterPro" id="IPR051721">
    <property type="entry name" value="Biopterin_syn/organic_redct"/>
</dbReference>
<reference evidence="6" key="1">
    <citation type="submission" date="2012-06" db="EMBL/GenBank/DDBJ databases">
        <title>The complete genome of Flexibacter litoralis DSM 6794.</title>
        <authorList>
            <person name="Lucas S."/>
            <person name="Copeland A."/>
            <person name="Lapidus A."/>
            <person name="Glavina del Rio T."/>
            <person name="Dalin E."/>
            <person name="Tice H."/>
            <person name="Bruce D."/>
            <person name="Goodwin L."/>
            <person name="Pitluck S."/>
            <person name="Peters L."/>
            <person name="Ovchinnikova G."/>
            <person name="Lu M."/>
            <person name="Kyrpides N."/>
            <person name="Mavromatis K."/>
            <person name="Ivanova N."/>
            <person name="Brettin T."/>
            <person name="Detter J.C."/>
            <person name="Han C."/>
            <person name="Larimer F."/>
            <person name="Land M."/>
            <person name="Hauser L."/>
            <person name="Markowitz V."/>
            <person name="Cheng J.-F."/>
            <person name="Hugenholtz P."/>
            <person name="Woyke T."/>
            <person name="Wu D."/>
            <person name="Spring S."/>
            <person name="Lang E."/>
            <person name="Kopitz M."/>
            <person name="Brambilla E."/>
            <person name="Klenk H.-P."/>
            <person name="Eisen J.A."/>
        </authorList>
    </citation>
    <scope>NUCLEOTIDE SEQUENCE [LARGE SCALE GENOMIC DNA]</scope>
    <source>
        <strain evidence="6">ATCC 23117 / DSM 6794 / NBRC 15988 / NCIMB 1366 / Sio-4</strain>
    </source>
</reference>
<keyword evidence="2" id="KW-0963">Cytoplasm</keyword>
<dbReference type="Pfam" id="PF00106">
    <property type="entry name" value="adh_short"/>
    <property type="match status" value="1"/>
</dbReference>
<keyword evidence="3" id="KW-0521">NADP</keyword>
<sequence>MKTLYFITGTSSGIGYALTNHILSTENDVLVEGISRTQAIHHQNYKHHTFDLSEIDNLIGFFGKLDLEKRIKTKIDKVVLINNAGTLGEVGYVGKIPSQDIIKTMNINTIAPFVLMNEFLHTFDTATFGNIEKVIINVTSGASQRPIDGWSSYCASKAGLNLFGEVIKEEEKIVNQNTQIFNVSVGVVDTNMQGQIRKTKQDEFSNVKHFKELKKNNQLAKPQFIAEKIYSIIQNPQNFEDIWQKLQ</sequence>
<evidence type="ECO:0000256" key="4">
    <source>
        <dbReference type="ARBA" id="ARBA00023002"/>
    </source>
</evidence>
<organism evidence="5 6">
    <name type="scientific">Bernardetia litoralis (strain ATCC 23117 / DSM 6794 / NBRC 15988 / NCIMB 1366 / Fx l1 / Sio-4)</name>
    <name type="common">Flexibacter litoralis</name>
    <dbReference type="NCBI Taxonomy" id="880071"/>
    <lineage>
        <taxon>Bacteria</taxon>
        <taxon>Pseudomonadati</taxon>
        <taxon>Bacteroidota</taxon>
        <taxon>Cytophagia</taxon>
        <taxon>Cytophagales</taxon>
        <taxon>Bernardetiaceae</taxon>
        <taxon>Bernardetia</taxon>
    </lineage>
</organism>
<dbReference type="PANTHER" id="PTHR44085:SF2">
    <property type="entry name" value="SEPIAPTERIN REDUCTASE"/>
    <property type="match status" value="1"/>
</dbReference>
<gene>
    <name evidence="5" type="ordered locus">Fleli_2076</name>
</gene>
<dbReference type="HOGENOM" id="CLU_010194_2_11_10"/>
<dbReference type="PRINTS" id="PR00081">
    <property type="entry name" value="GDHRDH"/>
</dbReference>
<dbReference type="KEGG" id="fli:Fleli_2076"/>
<comment type="subcellular location">
    <subcellularLocation>
        <location evidence="1">Cytoplasm</location>
    </subcellularLocation>
</comment>
<dbReference type="GO" id="GO:0004757">
    <property type="term" value="F:sepiapterin reductase (NADP+) activity"/>
    <property type="evidence" value="ECO:0007669"/>
    <property type="project" value="TreeGrafter"/>
</dbReference>
<dbReference type="AlphaFoldDB" id="I4AKH4"/>
<dbReference type="RefSeq" id="WP_014797906.1">
    <property type="nucleotide sequence ID" value="NC_018018.1"/>
</dbReference>
<dbReference type="GO" id="GO:0006729">
    <property type="term" value="P:tetrahydrobiopterin biosynthetic process"/>
    <property type="evidence" value="ECO:0007669"/>
    <property type="project" value="TreeGrafter"/>
</dbReference>
<dbReference type="InterPro" id="IPR036291">
    <property type="entry name" value="NAD(P)-bd_dom_sf"/>
</dbReference>
<evidence type="ECO:0000313" key="6">
    <source>
        <dbReference type="Proteomes" id="UP000006054"/>
    </source>
</evidence>
<dbReference type="eggNOG" id="COG0300">
    <property type="taxonomic scope" value="Bacteria"/>
</dbReference>
<dbReference type="OrthoDB" id="9794387at2"/>
<dbReference type="Gene3D" id="3.40.50.720">
    <property type="entry name" value="NAD(P)-binding Rossmann-like Domain"/>
    <property type="match status" value="1"/>
</dbReference>
<evidence type="ECO:0008006" key="7">
    <source>
        <dbReference type="Google" id="ProtNLM"/>
    </source>
</evidence>
<dbReference type="SUPFAM" id="SSF51735">
    <property type="entry name" value="NAD(P)-binding Rossmann-fold domains"/>
    <property type="match status" value="1"/>
</dbReference>
<proteinExistence type="predicted"/>
<dbReference type="PANTHER" id="PTHR44085">
    <property type="entry name" value="SEPIAPTERIN REDUCTASE"/>
    <property type="match status" value="1"/>
</dbReference>
<evidence type="ECO:0000256" key="1">
    <source>
        <dbReference type="ARBA" id="ARBA00004496"/>
    </source>
</evidence>